<dbReference type="Pfam" id="PF19289">
    <property type="entry name" value="PmbA_TldD_3rd"/>
    <property type="match status" value="1"/>
</dbReference>
<dbReference type="GO" id="GO:0008237">
    <property type="term" value="F:metallopeptidase activity"/>
    <property type="evidence" value="ECO:0007669"/>
    <property type="project" value="InterPro"/>
</dbReference>
<evidence type="ECO:0000259" key="2">
    <source>
        <dbReference type="Pfam" id="PF01523"/>
    </source>
</evidence>
<keyword evidence="6" id="KW-1185">Reference proteome</keyword>
<dbReference type="Pfam" id="PF01523">
    <property type="entry name" value="PmbA_TldD_1st"/>
    <property type="match status" value="1"/>
</dbReference>
<dbReference type="SUPFAM" id="SSF111283">
    <property type="entry name" value="Putative modulator of DNA gyrase, PmbA/TldD"/>
    <property type="match status" value="1"/>
</dbReference>
<protein>
    <submittedName>
        <fullName evidence="5">TldD/PmbA family protein</fullName>
    </submittedName>
</protein>
<dbReference type="Gene3D" id="3.30.2290.10">
    <property type="entry name" value="PmbA/TldD superfamily"/>
    <property type="match status" value="1"/>
</dbReference>
<feature type="domain" description="Metalloprotease TldD/E central" evidence="4">
    <location>
        <begin position="113"/>
        <end position="215"/>
    </location>
</feature>
<dbReference type="InterPro" id="IPR002510">
    <property type="entry name" value="Metalloprtase-TldD/E_N"/>
</dbReference>
<evidence type="ECO:0000259" key="4">
    <source>
        <dbReference type="Pfam" id="PF19290"/>
    </source>
</evidence>
<evidence type="ECO:0000313" key="6">
    <source>
        <dbReference type="Proteomes" id="UP000637359"/>
    </source>
</evidence>
<dbReference type="InterPro" id="IPR047657">
    <property type="entry name" value="PmbA"/>
</dbReference>
<sequence length="450" mass="50001">MNVIEFRDQLFVEGKKLGFTDLELYYEKHSSFGCSIFKGEIDDYDSSNTFGLAVRGLFNGKMGYAYTEKIDKESVSFLLEHMKENAILLEDDPEELFSGDAPYEEKDFYSPSLSGISTKEKISFLKAVEKEIYEFDPRVVQTNYAMIQDQLMEKALYNNKGLALEDRNNFFYVAFSVVVKENDEVKTGMHFKLTKDFYSLDPAKVAKAAVEKSLRYLNGKSYPNKTYPVILQGDAAAPLFATFSPSFSAKSVQDNQSRLKGKLDSLIASEVLTLIDNPFLEDGTRSGTFDSEGVPTRELTLVQNGILRSYFHNLKTAKKDGVASTGHGYKSSYKDSIGVSPSNFYVVPGEESFDELMSTMKEGIIITSLSGLHSGANQISGDFSLAANGLYVKDGKIVGPTNQMTIAGNFFELLMDIEKVGNDLEFSPMDYYGYIGSPSLKIKGLAVTVD</sequence>
<evidence type="ECO:0000313" key="5">
    <source>
        <dbReference type="EMBL" id="MBC5637364.1"/>
    </source>
</evidence>
<reference evidence="5" key="1">
    <citation type="submission" date="2020-08" db="EMBL/GenBank/DDBJ databases">
        <title>Genome public.</title>
        <authorList>
            <person name="Liu C."/>
            <person name="Sun Q."/>
        </authorList>
    </citation>
    <scope>NUCLEOTIDE SEQUENCE</scope>
    <source>
        <strain evidence="5">BX22</strain>
    </source>
</reference>
<gene>
    <name evidence="5" type="ORF">H8S33_11160</name>
</gene>
<dbReference type="RefSeq" id="WP_186870073.1">
    <property type="nucleotide sequence ID" value="NZ_JACOOL010000007.1"/>
</dbReference>
<feature type="domain" description="Metalloprotease TldD/E N-terminal" evidence="2">
    <location>
        <begin position="23"/>
        <end position="86"/>
    </location>
</feature>
<dbReference type="Pfam" id="PF19290">
    <property type="entry name" value="PmbA_TldD_2nd"/>
    <property type="match status" value="1"/>
</dbReference>
<evidence type="ECO:0000259" key="3">
    <source>
        <dbReference type="Pfam" id="PF19289"/>
    </source>
</evidence>
<dbReference type="PANTHER" id="PTHR43421">
    <property type="entry name" value="METALLOPROTEASE PMBA"/>
    <property type="match status" value="1"/>
</dbReference>
<comment type="caution">
    <text evidence="5">The sequence shown here is derived from an EMBL/GenBank/DDBJ whole genome shotgun (WGS) entry which is preliminary data.</text>
</comment>
<dbReference type="InterPro" id="IPR035068">
    <property type="entry name" value="TldD/PmbA_N"/>
</dbReference>
<name>A0A923L6I4_9BACI</name>
<organism evidence="5 6">
    <name type="scientific">Ornithinibacillus hominis</name>
    <dbReference type="NCBI Taxonomy" id="2763055"/>
    <lineage>
        <taxon>Bacteria</taxon>
        <taxon>Bacillati</taxon>
        <taxon>Bacillota</taxon>
        <taxon>Bacilli</taxon>
        <taxon>Bacillales</taxon>
        <taxon>Bacillaceae</taxon>
        <taxon>Ornithinibacillus</taxon>
    </lineage>
</organism>
<dbReference type="GO" id="GO:0005829">
    <property type="term" value="C:cytosol"/>
    <property type="evidence" value="ECO:0007669"/>
    <property type="project" value="TreeGrafter"/>
</dbReference>
<dbReference type="InterPro" id="IPR045569">
    <property type="entry name" value="Metalloprtase-TldD/E_C"/>
</dbReference>
<dbReference type="InterPro" id="IPR045570">
    <property type="entry name" value="Metalloprtase-TldD/E_cen_dom"/>
</dbReference>
<dbReference type="GO" id="GO:0006508">
    <property type="term" value="P:proteolysis"/>
    <property type="evidence" value="ECO:0007669"/>
    <property type="project" value="InterPro"/>
</dbReference>
<evidence type="ECO:0000256" key="1">
    <source>
        <dbReference type="ARBA" id="ARBA00005836"/>
    </source>
</evidence>
<accession>A0A923L6I4</accession>
<proteinExistence type="inferred from homology"/>
<dbReference type="PANTHER" id="PTHR43421:SF1">
    <property type="entry name" value="METALLOPROTEASE PMBA"/>
    <property type="match status" value="1"/>
</dbReference>
<comment type="similarity">
    <text evidence="1">Belongs to the peptidase U62 family.</text>
</comment>
<feature type="domain" description="Metalloprotease TldD/E C-terminal" evidence="3">
    <location>
        <begin position="225"/>
        <end position="448"/>
    </location>
</feature>
<dbReference type="AlphaFoldDB" id="A0A923L6I4"/>
<dbReference type="Proteomes" id="UP000637359">
    <property type="component" value="Unassembled WGS sequence"/>
</dbReference>
<dbReference type="EMBL" id="JACOOL010000007">
    <property type="protein sequence ID" value="MBC5637364.1"/>
    <property type="molecule type" value="Genomic_DNA"/>
</dbReference>
<dbReference type="InterPro" id="IPR036059">
    <property type="entry name" value="TldD/PmbA_sf"/>
</dbReference>